<reference evidence="2" key="1">
    <citation type="submission" date="2016-10" db="EMBL/GenBank/DDBJ databases">
        <authorList>
            <person name="Varghese N."/>
            <person name="Submissions S."/>
        </authorList>
    </citation>
    <scope>NUCLEOTIDE SEQUENCE [LARGE SCALE GENOMIC DNA]</scope>
    <source>
        <strain evidence="2">Mob M</strain>
    </source>
</reference>
<gene>
    <name evidence="1" type="ORF">SAMN04488696_2564</name>
</gene>
<dbReference type="Proteomes" id="UP000198535">
    <property type="component" value="Unassembled WGS sequence"/>
</dbReference>
<evidence type="ECO:0000313" key="1">
    <source>
        <dbReference type="EMBL" id="SFM84067.1"/>
    </source>
</evidence>
<dbReference type="AlphaFoldDB" id="A0A1I4U581"/>
<organism evidence="1 2">
    <name type="scientific">Methanolobus profundi</name>
    <dbReference type="NCBI Taxonomy" id="487685"/>
    <lineage>
        <taxon>Archaea</taxon>
        <taxon>Methanobacteriati</taxon>
        <taxon>Methanobacteriota</taxon>
        <taxon>Stenosarchaea group</taxon>
        <taxon>Methanomicrobia</taxon>
        <taxon>Methanosarcinales</taxon>
        <taxon>Methanosarcinaceae</taxon>
        <taxon>Methanolobus</taxon>
    </lineage>
</organism>
<dbReference type="EMBL" id="FOUJ01000006">
    <property type="protein sequence ID" value="SFM84067.1"/>
    <property type="molecule type" value="Genomic_DNA"/>
</dbReference>
<dbReference type="STRING" id="487685.SAMN04488696_2564"/>
<proteinExistence type="predicted"/>
<dbReference type="OrthoDB" id="125331at2157"/>
<dbReference type="RefSeq" id="WP_091937553.1">
    <property type="nucleotide sequence ID" value="NZ_FOUJ01000006.1"/>
</dbReference>
<keyword evidence="2" id="KW-1185">Reference proteome</keyword>
<accession>A0A1I4U581</accession>
<protein>
    <submittedName>
        <fullName evidence="1">Uncharacterized protein</fullName>
    </submittedName>
</protein>
<sequence>MSKVEVFHIKENMDVGPGGETLVTCPDCEGEITISFSNVVDDSMALYECIECPLCNNNLDQVHPSEALNRKIADHVARELLKDIQKQLF</sequence>
<evidence type="ECO:0000313" key="2">
    <source>
        <dbReference type="Proteomes" id="UP000198535"/>
    </source>
</evidence>
<name>A0A1I4U581_9EURY</name>